<feature type="binding site" evidence="1">
    <location>
        <position position="116"/>
    </location>
    <ligand>
        <name>Mg(2+)</name>
        <dbReference type="ChEBI" id="CHEBI:18420"/>
    </ligand>
</feature>
<keyword evidence="1" id="KW-0479">Metal-binding</keyword>
<evidence type="ECO:0000313" key="2">
    <source>
        <dbReference type="EMBL" id="MDA5401582.1"/>
    </source>
</evidence>
<dbReference type="InterPro" id="IPR005493">
    <property type="entry name" value="RraA/RraA-like"/>
</dbReference>
<feature type="binding site" evidence="1">
    <location>
        <position position="115"/>
    </location>
    <ligand>
        <name>substrate</name>
    </ligand>
</feature>
<dbReference type="Pfam" id="PF03737">
    <property type="entry name" value="RraA-like"/>
    <property type="match status" value="1"/>
</dbReference>
<evidence type="ECO:0000313" key="3">
    <source>
        <dbReference type="Proteomes" id="UP001151234"/>
    </source>
</evidence>
<keyword evidence="3" id="KW-1185">Reference proteome</keyword>
<dbReference type="InterPro" id="IPR036704">
    <property type="entry name" value="RraA/RraA-like_sf"/>
</dbReference>
<dbReference type="PANTHER" id="PTHR33254:SF16">
    <property type="entry name" value="BLR3842 PROTEIN"/>
    <property type="match status" value="1"/>
</dbReference>
<dbReference type="GO" id="GO:0046872">
    <property type="term" value="F:metal ion binding"/>
    <property type="evidence" value="ECO:0007669"/>
    <property type="project" value="UniProtKB-KW"/>
</dbReference>
<reference evidence="2" key="1">
    <citation type="submission" date="2022-11" db="EMBL/GenBank/DDBJ databases">
        <title>Draft genome sequence of Hoeflea poritis E7-10 and Hoeflea prorocentri PM5-8, separated from scleractinian coral Porites lutea and marine dinoflagellate.</title>
        <authorList>
            <person name="Zhang G."/>
            <person name="Wei Q."/>
            <person name="Cai L."/>
        </authorList>
    </citation>
    <scope>NUCLEOTIDE SEQUENCE</scope>
    <source>
        <strain evidence="2">PM5-8</strain>
    </source>
</reference>
<evidence type="ECO:0000256" key="1">
    <source>
        <dbReference type="PIRSR" id="PIRSR605493-1"/>
    </source>
</evidence>
<dbReference type="SUPFAM" id="SSF89562">
    <property type="entry name" value="RraA-like"/>
    <property type="match status" value="1"/>
</dbReference>
<dbReference type="RefSeq" id="WP_267993562.1">
    <property type="nucleotide sequence ID" value="NZ_JAPJZI010000002.1"/>
</dbReference>
<gene>
    <name evidence="2" type="ORF">OQ273_23650</name>
</gene>
<dbReference type="Gene3D" id="3.50.30.40">
    <property type="entry name" value="Ribonuclease E inhibitor RraA/RraA-like"/>
    <property type="match status" value="1"/>
</dbReference>
<dbReference type="AlphaFoldDB" id="A0A9X3UN57"/>
<sequence>MATLAERLEKCYTGAVFDVLRGRGITDTVLPKDVRPIDPSKTLAGPVFTVKGSPKPGIDGHESLLRWTEFLSQAPEGHVVMSTGQDDERALMGELSAETLQYRGVRGYVTDGGCRDCDFIINIGFPVFARFFTPRDIVGAWTPDSFEEPLDFMGVRINPGDYLIADIDGAVVIPGAIAEDVISEVEKIMETESLVRKAILEGVSPKDAYLQYGKF</sequence>
<keyword evidence="1" id="KW-0460">Magnesium</keyword>
<name>A0A9X3UN57_9HYPH</name>
<accession>A0A9X3UN57</accession>
<organism evidence="2 3">
    <name type="scientific">Hoeflea prorocentri</name>
    <dbReference type="NCBI Taxonomy" id="1922333"/>
    <lineage>
        <taxon>Bacteria</taxon>
        <taxon>Pseudomonadati</taxon>
        <taxon>Pseudomonadota</taxon>
        <taxon>Alphaproteobacteria</taxon>
        <taxon>Hyphomicrobiales</taxon>
        <taxon>Rhizobiaceae</taxon>
        <taxon>Hoeflea</taxon>
    </lineage>
</organism>
<dbReference type="EMBL" id="JAPJZI010000002">
    <property type="protein sequence ID" value="MDA5401582.1"/>
    <property type="molecule type" value="Genomic_DNA"/>
</dbReference>
<dbReference type="Proteomes" id="UP001151234">
    <property type="component" value="Unassembled WGS sequence"/>
</dbReference>
<dbReference type="CDD" id="cd16841">
    <property type="entry name" value="RraA_family"/>
    <property type="match status" value="1"/>
</dbReference>
<dbReference type="PANTHER" id="PTHR33254">
    <property type="entry name" value="4-HYDROXY-4-METHYL-2-OXOGLUTARATE ALDOLASE 3-RELATED"/>
    <property type="match status" value="1"/>
</dbReference>
<comment type="caution">
    <text evidence="2">The sequence shown here is derived from an EMBL/GenBank/DDBJ whole genome shotgun (WGS) entry which is preliminary data.</text>
</comment>
<proteinExistence type="predicted"/>
<comment type="cofactor">
    <cofactor evidence="1">
        <name>Mg(2+)</name>
        <dbReference type="ChEBI" id="CHEBI:18420"/>
    </cofactor>
</comment>
<protein>
    <submittedName>
        <fullName evidence="2">RraA family protein</fullName>
    </submittedName>
</protein>